<organism evidence="1 2">
    <name type="scientific">Trypanosoma equiperdum</name>
    <dbReference type="NCBI Taxonomy" id="5694"/>
    <lineage>
        <taxon>Eukaryota</taxon>
        <taxon>Discoba</taxon>
        <taxon>Euglenozoa</taxon>
        <taxon>Kinetoplastea</taxon>
        <taxon>Metakinetoplastina</taxon>
        <taxon>Trypanosomatida</taxon>
        <taxon>Trypanosomatidae</taxon>
        <taxon>Trypanosoma</taxon>
    </lineage>
</organism>
<comment type="caution">
    <text evidence="1">The sequence shown here is derived from an EMBL/GenBank/DDBJ whole genome shotgun (WGS) entry which is preliminary data.</text>
</comment>
<dbReference type="RefSeq" id="XP_067082682.1">
    <property type="nucleotide sequence ID" value="XM_067226581.1"/>
</dbReference>
<name>A0A1G4II94_TRYEQ</name>
<dbReference type="GeneID" id="92377657"/>
<evidence type="ECO:0000313" key="2">
    <source>
        <dbReference type="Proteomes" id="UP000195570"/>
    </source>
</evidence>
<keyword evidence="2" id="KW-1185">Reference proteome</keyword>
<gene>
    <name evidence="1" type="ORF">TEOVI_000371700</name>
</gene>
<reference evidence="1" key="1">
    <citation type="submission" date="2016-09" db="EMBL/GenBank/DDBJ databases">
        <authorList>
            <person name="Hebert L."/>
            <person name="Moumen B."/>
        </authorList>
    </citation>
    <scope>NUCLEOTIDE SEQUENCE [LARGE SCALE GENOMIC DNA]</scope>
    <source>
        <strain evidence="1">OVI</strain>
    </source>
</reference>
<dbReference type="AlphaFoldDB" id="A0A1G4II94"/>
<sequence length="258" mass="29587">MTSECVTVKVKLGGAALPAHDLMQLERRLIGARSLIQATEKTLKETVVVVSPNLRKDGDERRDHILNDGMVSKHTQLSWYIVEDVLAVYYRLSTLIEEEERQARIRVERFHSSTINQMRRRHNADHLSSAKCVYERSCVEEDAHWALKLVAQEHSDYLFSIKILEEDERQDIARRVGLPMQNSTPLLGWSRTPNTVWQQPELAPWWDHLEGPAGYFWGVSPSGGVEMPQWSHVHWGDNPASGGFQCVPGEWCHRSNLQ</sequence>
<evidence type="ECO:0000313" key="1">
    <source>
        <dbReference type="EMBL" id="SCU72141.1"/>
    </source>
</evidence>
<dbReference type="Proteomes" id="UP000195570">
    <property type="component" value="Unassembled WGS sequence"/>
</dbReference>
<protein>
    <submittedName>
        <fullName evidence="1">Uncharacterized protein</fullName>
    </submittedName>
</protein>
<accession>A0A1G4II94</accession>
<proteinExistence type="predicted"/>
<dbReference type="VEuPathDB" id="TriTrypDB:TEOVI_000371700"/>
<dbReference type="EMBL" id="CZPT02001805">
    <property type="protein sequence ID" value="SCU72141.1"/>
    <property type="molecule type" value="Genomic_DNA"/>
</dbReference>